<evidence type="ECO:0000256" key="10">
    <source>
        <dbReference type="SAM" id="Coils"/>
    </source>
</evidence>
<dbReference type="FunFam" id="3.40.50.300:FF:000356">
    <property type="entry name" value="DNA repair protein RecN"/>
    <property type="match status" value="1"/>
</dbReference>
<proteinExistence type="inferred from homology"/>
<dbReference type="Gene3D" id="3.40.50.300">
    <property type="entry name" value="P-loop containing nucleotide triphosphate hydrolases"/>
    <property type="match status" value="2"/>
</dbReference>
<keyword evidence="13" id="KW-1185">Reference proteome</keyword>
<evidence type="ECO:0000313" key="12">
    <source>
        <dbReference type="EMBL" id="QSB03921.1"/>
    </source>
</evidence>
<evidence type="ECO:0000256" key="7">
    <source>
        <dbReference type="ARBA" id="ARBA00023204"/>
    </source>
</evidence>
<dbReference type="PANTHER" id="PTHR11059">
    <property type="entry name" value="DNA REPAIR PROTEIN RECN"/>
    <property type="match status" value="1"/>
</dbReference>
<dbReference type="KEGG" id="nav:JQS30_08790"/>
<dbReference type="Proteomes" id="UP000662939">
    <property type="component" value="Chromosome"/>
</dbReference>
<reference evidence="12" key="1">
    <citation type="submission" date="2021-02" db="EMBL/GenBank/DDBJ databases">
        <title>Natronoglycomyces albus gen. nov., sp. nov, a haloalkaliphilic actinobacterium from a soda solonchak soil.</title>
        <authorList>
            <person name="Sorokin D.Y."/>
            <person name="Khijniak T.V."/>
            <person name="Zakharycheva A.P."/>
            <person name="Boueva O.V."/>
            <person name="Ariskina E.V."/>
            <person name="Hahnke R.L."/>
            <person name="Bunk B."/>
            <person name="Sproer C."/>
            <person name="Schumann P."/>
            <person name="Evtushenko L.I."/>
            <person name="Kublanov I.V."/>
        </authorList>
    </citation>
    <scope>NUCLEOTIDE SEQUENCE</scope>
    <source>
        <strain evidence="12">DSM 106290</strain>
    </source>
</reference>
<comment type="function">
    <text evidence="1 9">May be involved in recombinational repair of damaged DNA.</text>
</comment>
<dbReference type="InterPro" id="IPR003395">
    <property type="entry name" value="RecF/RecN/SMC_N"/>
</dbReference>
<dbReference type="GO" id="GO:0006281">
    <property type="term" value="P:DNA repair"/>
    <property type="evidence" value="ECO:0007669"/>
    <property type="project" value="UniProtKB-KW"/>
</dbReference>
<keyword evidence="6" id="KW-0067">ATP-binding</keyword>
<keyword evidence="5 9" id="KW-0227">DNA damage</keyword>
<evidence type="ECO:0000256" key="4">
    <source>
        <dbReference type="ARBA" id="ARBA00022741"/>
    </source>
</evidence>
<dbReference type="CDD" id="cd03241">
    <property type="entry name" value="ABC_RecN"/>
    <property type="match status" value="1"/>
</dbReference>
<evidence type="ECO:0000256" key="6">
    <source>
        <dbReference type="ARBA" id="ARBA00022840"/>
    </source>
</evidence>
<accession>A0A895XDP8</accession>
<evidence type="ECO:0000259" key="11">
    <source>
        <dbReference type="Pfam" id="PF02463"/>
    </source>
</evidence>
<dbReference type="PANTHER" id="PTHR11059:SF0">
    <property type="entry name" value="DNA REPAIR PROTEIN RECN"/>
    <property type="match status" value="1"/>
</dbReference>
<dbReference type="Pfam" id="PF02463">
    <property type="entry name" value="SMC_N"/>
    <property type="match status" value="1"/>
</dbReference>
<dbReference type="EMBL" id="CP070496">
    <property type="protein sequence ID" value="QSB03921.1"/>
    <property type="molecule type" value="Genomic_DNA"/>
</dbReference>
<feature type="coiled-coil region" evidence="10">
    <location>
        <begin position="336"/>
        <end position="370"/>
    </location>
</feature>
<dbReference type="GO" id="GO:0043590">
    <property type="term" value="C:bacterial nucleoid"/>
    <property type="evidence" value="ECO:0007669"/>
    <property type="project" value="TreeGrafter"/>
</dbReference>
<sequence>MYVLEELRIQNLGVIADATLPFSDGLTVLTGETGAGKTMVVAGLGLLFGGRASKVPPSGEKTVVEGRIRTDNVPSQLRERAIAAGAELDDDSELLLARSVSIEGRSRAWVGGRSAPIGVLGELGELTVSVHGQSDQMRLLNPSEQRAALDRFAGEAHLKLVADYAETFHSLHAVSEQLTRLQGDAREMAREADLLRLGLEEIASVDPQPGEEQELAEEGRRLEHAETLRQAAAAAHQALIGLDDDTQGAVDLSGSAARLLDAQADTDPMLAEYAERLSQASAALSEAGSDLLHYIEGLQADPSRLEEIFQRQLAIKGLLRKYAEDIDGVLAWAETSRQRLNELESSDDRIEELTEELAALTEQAATQAAQLSKSRRSAAERFSAAVSSELKNLAMPHASVVASVNPRPAGKSALRLCVDGTEHGATEEGIDDIELQLRPHPGSPAAPLTKGASGGELSRVMLAIEVVFAGAGGPPVLVFDEVDAGVGGQAAVEIGRCLARLARRHQVLVVTHLPQVAAFADRHLVVSKDTSGSVTVSGVQVVDDGQRARELARMLAGMPDSHLGVAHAEELLASAAKLKSGKLRLRPTEG</sequence>
<evidence type="ECO:0000256" key="2">
    <source>
        <dbReference type="ARBA" id="ARBA00009441"/>
    </source>
</evidence>
<evidence type="ECO:0000313" key="13">
    <source>
        <dbReference type="Proteomes" id="UP000662939"/>
    </source>
</evidence>
<evidence type="ECO:0000256" key="5">
    <source>
        <dbReference type="ARBA" id="ARBA00022763"/>
    </source>
</evidence>
<keyword evidence="7 9" id="KW-0234">DNA repair</keyword>
<name>A0A895XDP8_9ACTN</name>
<evidence type="ECO:0000256" key="9">
    <source>
        <dbReference type="PIRNR" id="PIRNR003128"/>
    </source>
</evidence>
<evidence type="ECO:0000256" key="8">
    <source>
        <dbReference type="ARBA" id="ARBA00033408"/>
    </source>
</evidence>
<keyword evidence="10" id="KW-0175">Coiled coil</keyword>
<dbReference type="SUPFAM" id="SSF52540">
    <property type="entry name" value="P-loop containing nucleoside triphosphate hydrolases"/>
    <property type="match status" value="1"/>
</dbReference>
<dbReference type="InterPro" id="IPR027417">
    <property type="entry name" value="P-loop_NTPase"/>
</dbReference>
<dbReference type="GO" id="GO:0006310">
    <property type="term" value="P:DNA recombination"/>
    <property type="evidence" value="ECO:0007669"/>
    <property type="project" value="InterPro"/>
</dbReference>
<protein>
    <recommendedName>
        <fullName evidence="3 9">DNA repair protein RecN</fullName>
    </recommendedName>
    <alternativeName>
        <fullName evidence="8 9">Recombination protein N</fullName>
    </alternativeName>
</protein>
<dbReference type="PIRSF" id="PIRSF003128">
    <property type="entry name" value="RecN"/>
    <property type="match status" value="1"/>
</dbReference>
<feature type="domain" description="RecF/RecN/SMC N-terminal" evidence="11">
    <location>
        <begin position="4"/>
        <end position="531"/>
    </location>
</feature>
<comment type="similarity">
    <text evidence="2 9">Belongs to the RecN family.</text>
</comment>
<organism evidence="12 13">
    <name type="scientific">Natronoglycomyces albus</name>
    <dbReference type="NCBI Taxonomy" id="2811108"/>
    <lineage>
        <taxon>Bacteria</taxon>
        <taxon>Bacillati</taxon>
        <taxon>Actinomycetota</taxon>
        <taxon>Actinomycetes</taxon>
        <taxon>Glycomycetales</taxon>
        <taxon>Glycomycetaceae</taxon>
        <taxon>Natronoglycomyces</taxon>
    </lineage>
</organism>
<dbReference type="GO" id="GO:0005524">
    <property type="term" value="F:ATP binding"/>
    <property type="evidence" value="ECO:0007669"/>
    <property type="project" value="UniProtKB-KW"/>
</dbReference>
<gene>
    <name evidence="12" type="primary">recN</name>
    <name evidence="12" type="ORF">JQS30_08790</name>
</gene>
<evidence type="ECO:0000256" key="3">
    <source>
        <dbReference type="ARBA" id="ARBA00021315"/>
    </source>
</evidence>
<dbReference type="InterPro" id="IPR004604">
    <property type="entry name" value="DNA_recomb/repair_RecN"/>
</dbReference>
<evidence type="ECO:0000256" key="1">
    <source>
        <dbReference type="ARBA" id="ARBA00003618"/>
    </source>
</evidence>
<keyword evidence="4" id="KW-0547">Nucleotide-binding</keyword>
<dbReference type="AlphaFoldDB" id="A0A895XDP8"/>
<dbReference type="GO" id="GO:0009432">
    <property type="term" value="P:SOS response"/>
    <property type="evidence" value="ECO:0007669"/>
    <property type="project" value="TreeGrafter"/>
</dbReference>
<dbReference type="NCBIfam" id="TIGR00634">
    <property type="entry name" value="recN"/>
    <property type="match status" value="1"/>
</dbReference>